<dbReference type="Proteomes" id="UP000805614">
    <property type="component" value="Unassembled WGS sequence"/>
</dbReference>
<reference evidence="4 5" key="1">
    <citation type="submission" date="2020-06" db="EMBL/GenBank/DDBJ databases">
        <title>Actinomadura xiongansis sp. nov., isolated from soil of Baiyangdian.</title>
        <authorList>
            <person name="Zhang X."/>
        </authorList>
    </citation>
    <scope>NUCLEOTIDE SEQUENCE [LARGE SCALE GENOMIC DNA]</scope>
    <source>
        <strain evidence="4 5">HBUM206468</strain>
    </source>
</reference>
<evidence type="ECO:0000313" key="4">
    <source>
        <dbReference type="EMBL" id="MBC6468702.1"/>
    </source>
</evidence>
<keyword evidence="2" id="KW-0472">Membrane</keyword>
<name>A0ABR7LW09_9ACTN</name>
<keyword evidence="2" id="KW-0812">Transmembrane</keyword>
<keyword evidence="5" id="KW-1185">Reference proteome</keyword>
<evidence type="ECO:0000256" key="2">
    <source>
        <dbReference type="SAM" id="Phobius"/>
    </source>
</evidence>
<evidence type="ECO:0000313" key="5">
    <source>
        <dbReference type="Proteomes" id="UP000805614"/>
    </source>
</evidence>
<feature type="compositionally biased region" description="Basic and acidic residues" evidence="1">
    <location>
        <begin position="183"/>
        <end position="201"/>
    </location>
</feature>
<feature type="region of interest" description="Disordered" evidence="1">
    <location>
        <begin position="1"/>
        <end position="30"/>
    </location>
</feature>
<accession>A0ABR7LW09</accession>
<organism evidence="4 5">
    <name type="scientific">Actinomadura alba</name>
    <dbReference type="NCBI Taxonomy" id="406431"/>
    <lineage>
        <taxon>Bacteria</taxon>
        <taxon>Bacillati</taxon>
        <taxon>Actinomycetota</taxon>
        <taxon>Actinomycetes</taxon>
        <taxon>Streptosporangiales</taxon>
        <taxon>Thermomonosporaceae</taxon>
        <taxon>Actinomadura</taxon>
    </lineage>
</organism>
<sequence length="201" mass="21593">MITAGKGAGRLAPARSRGRPPCHAGSVAEEEKRWRVRPEQVALKAAAAVVFALVALRGDAGFVLLGGIIALALTALAVRDILVPVRLAADQEGITVVTGIAGTRRIPWAEIKHIRLYKSRRLGLPSRLLEIDTGDSLHLLSTHDLGAPPEAVERELRTIRLGATGRPEDAAGRQGDAVQRPGDVIRRRGDVIRRPEDGETR</sequence>
<comment type="caution">
    <text evidence="4">The sequence shown here is derived from an EMBL/GenBank/DDBJ whole genome shotgun (WGS) entry which is preliminary data.</text>
</comment>
<dbReference type="InterPro" id="IPR019692">
    <property type="entry name" value="CFP-6_PH"/>
</dbReference>
<dbReference type="EMBL" id="JABVEC010000020">
    <property type="protein sequence ID" value="MBC6468702.1"/>
    <property type="molecule type" value="Genomic_DNA"/>
</dbReference>
<evidence type="ECO:0000259" key="3">
    <source>
        <dbReference type="Pfam" id="PF10756"/>
    </source>
</evidence>
<proteinExistence type="predicted"/>
<gene>
    <name evidence="4" type="ORF">HKK74_24865</name>
</gene>
<dbReference type="Pfam" id="PF10756">
    <property type="entry name" value="bPH_6"/>
    <property type="match status" value="1"/>
</dbReference>
<evidence type="ECO:0000256" key="1">
    <source>
        <dbReference type="SAM" id="MobiDB-lite"/>
    </source>
</evidence>
<feature type="transmembrane region" description="Helical" evidence="2">
    <location>
        <begin position="62"/>
        <end position="82"/>
    </location>
</feature>
<feature type="domain" description="Low molecular weight protein antigen 6 PH" evidence="3">
    <location>
        <begin position="85"/>
        <end position="160"/>
    </location>
</feature>
<protein>
    <submittedName>
        <fullName evidence="4">PH domain-containing protein</fullName>
    </submittedName>
</protein>
<keyword evidence="2" id="KW-1133">Transmembrane helix</keyword>
<feature type="region of interest" description="Disordered" evidence="1">
    <location>
        <begin position="163"/>
        <end position="201"/>
    </location>
</feature>